<evidence type="ECO:0000313" key="2">
    <source>
        <dbReference type="Proteomes" id="UP000789366"/>
    </source>
</evidence>
<protein>
    <submittedName>
        <fullName evidence="1">459_t:CDS:1</fullName>
    </submittedName>
</protein>
<dbReference type="EMBL" id="CAJVPW010027467">
    <property type="protein sequence ID" value="CAG8715636.1"/>
    <property type="molecule type" value="Genomic_DNA"/>
</dbReference>
<proteinExistence type="predicted"/>
<evidence type="ECO:0000313" key="1">
    <source>
        <dbReference type="EMBL" id="CAG8715636.1"/>
    </source>
</evidence>
<name>A0ACA9PSD2_9GLOM</name>
<dbReference type="Proteomes" id="UP000789366">
    <property type="component" value="Unassembled WGS sequence"/>
</dbReference>
<accession>A0ACA9PSD2</accession>
<organism evidence="1 2">
    <name type="scientific">Cetraspora pellucida</name>
    <dbReference type="NCBI Taxonomy" id="1433469"/>
    <lineage>
        <taxon>Eukaryota</taxon>
        <taxon>Fungi</taxon>
        <taxon>Fungi incertae sedis</taxon>
        <taxon>Mucoromycota</taxon>
        <taxon>Glomeromycotina</taxon>
        <taxon>Glomeromycetes</taxon>
        <taxon>Diversisporales</taxon>
        <taxon>Gigasporaceae</taxon>
        <taxon>Cetraspora</taxon>
    </lineage>
</organism>
<sequence>AGKAYNTIAEYRTAISEIHDFIDGTPIGKHPDICRVMQAIHNENSSPIRSDDLIDLISSLDYIIRLNNNTEHSLLYLNQKTAFLCALDIINNDTNTNQDTNIHNDSNDILEYDHLDTTAKA</sequence>
<reference evidence="1" key="1">
    <citation type="submission" date="2021-06" db="EMBL/GenBank/DDBJ databases">
        <authorList>
            <person name="Kallberg Y."/>
            <person name="Tangrot J."/>
            <person name="Rosling A."/>
        </authorList>
    </citation>
    <scope>NUCLEOTIDE SEQUENCE</scope>
    <source>
        <strain evidence="1">28 12/20/2015</strain>
    </source>
</reference>
<feature type="non-terminal residue" evidence="1">
    <location>
        <position position="1"/>
    </location>
</feature>
<keyword evidence="2" id="KW-1185">Reference proteome</keyword>
<comment type="caution">
    <text evidence="1">The sequence shown here is derived from an EMBL/GenBank/DDBJ whole genome shotgun (WGS) entry which is preliminary data.</text>
</comment>
<gene>
    <name evidence="1" type="ORF">SPELUC_LOCUS12097</name>
</gene>